<feature type="transmembrane region" description="Helical" evidence="9">
    <location>
        <begin position="206"/>
        <end position="236"/>
    </location>
</feature>
<organism evidence="10 11">
    <name type="scientific">Atopobium minutum</name>
    <dbReference type="NCBI Taxonomy" id="1381"/>
    <lineage>
        <taxon>Bacteria</taxon>
        <taxon>Bacillati</taxon>
        <taxon>Actinomycetota</taxon>
        <taxon>Coriobacteriia</taxon>
        <taxon>Coriobacteriales</taxon>
        <taxon>Atopobiaceae</taxon>
        <taxon>Atopobium</taxon>
    </lineage>
</organism>
<dbReference type="GO" id="GO:0009401">
    <property type="term" value="P:phosphoenolpyruvate-dependent sugar phosphotransferase system"/>
    <property type="evidence" value="ECO:0007669"/>
    <property type="project" value="UniProtKB-KW"/>
</dbReference>
<dbReference type="RefSeq" id="WP_002562821.1">
    <property type="nucleotide sequence ID" value="NZ_CALJSN010000007.1"/>
</dbReference>
<keyword evidence="7 9" id="KW-1133">Transmembrane helix</keyword>
<evidence type="ECO:0000256" key="7">
    <source>
        <dbReference type="ARBA" id="ARBA00022989"/>
    </source>
</evidence>
<evidence type="ECO:0000256" key="2">
    <source>
        <dbReference type="ARBA" id="ARBA00022448"/>
    </source>
</evidence>
<feature type="transmembrane region" description="Helical" evidence="9">
    <location>
        <begin position="30"/>
        <end position="52"/>
    </location>
</feature>
<dbReference type="PANTHER" id="PTHR32502">
    <property type="entry name" value="N-ACETYLGALACTOSAMINE PERMEASE II COMPONENT-RELATED"/>
    <property type="match status" value="1"/>
</dbReference>
<dbReference type="PROSITE" id="PS51106">
    <property type="entry name" value="PTS_EIIC_TYPE_4"/>
    <property type="match status" value="1"/>
</dbReference>
<keyword evidence="3" id="KW-1003">Cell membrane</keyword>
<feature type="transmembrane region" description="Helical" evidence="9">
    <location>
        <begin position="94"/>
        <end position="119"/>
    </location>
</feature>
<evidence type="ECO:0000313" key="10">
    <source>
        <dbReference type="EMBL" id="SEB76497.1"/>
    </source>
</evidence>
<keyword evidence="4" id="KW-0762">Sugar transport</keyword>
<accession>A0AB38A6X9</accession>
<dbReference type="Pfam" id="PF03609">
    <property type="entry name" value="EII-Sor"/>
    <property type="match status" value="1"/>
</dbReference>
<feature type="transmembrane region" description="Helical" evidence="9">
    <location>
        <begin position="64"/>
        <end position="88"/>
    </location>
</feature>
<keyword evidence="2" id="KW-0813">Transport</keyword>
<dbReference type="GO" id="GO:0005886">
    <property type="term" value="C:plasma membrane"/>
    <property type="evidence" value="ECO:0007669"/>
    <property type="project" value="UniProtKB-SubCell"/>
</dbReference>
<evidence type="ECO:0000256" key="8">
    <source>
        <dbReference type="ARBA" id="ARBA00023136"/>
    </source>
</evidence>
<dbReference type="InterPro" id="IPR050303">
    <property type="entry name" value="GatZ_KbaZ_carbometab"/>
</dbReference>
<keyword evidence="5" id="KW-0598">Phosphotransferase system</keyword>
<evidence type="ECO:0000256" key="3">
    <source>
        <dbReference type="ARBA" id="ARBA00022475"/>
    </source>
</evidence>
<dbReference type="InterPro" id="IPR004700">
    <property type="entry name" value="PTS_IIC_man"/>
</dbReference>
<dbReference type="AlphaFoldDB" id="A0AB38A6X9"/>
<dbReference type="NCBIfam" id="NF011647">
    <property type="entry name" value="PRK15065.1"/>
    <property type="match status" value="1"/>
</dbReference>
<comment type="subcellular location">
    <subcellularLocation>
        <location evidence="1">Cell membrane</location>
        <topology evidence="1">Multi-pass membrane protein</topology>
    </subcellularLocation>
</comment>
<name>A0AB38A6X9_9ACTN</name>
<keyword evidence="6 9" id="KW-0812">Transmembrane</keyword>
<evidence type="ECO:0000256" key="5">
    <source>
        <dbReference type="ARBA" id="ARBA00022683"/>
    </source>
</evidence>
<feature type="transmembrane region" description="Helical" evidence="9">
    <location>
        <begin position="139"/>
        <end position="159"/>
    </location>
</feature>
<evidence type="ECO:0000256" key="9">
    <source>
        <dbReference type="SAM" id="Phobius"/>
    </source>
</evidence>
<evidence type="ECO:0000256" key="6">
    <source>
        <dbReference type="ARBA" id="ARBA00022692"/>
    </source>
</evidence>
<sequence>MGTLSIVFVLFVAFLAGLEGVLDEWQFHQPIVACTLIGIVTGHPMEGVLLGGTLQMIALGWMNIGAAVAPDAALASVASAILVCMKGASVADGVASAMALAVAGLVLTIFVRTITVGIIHLADRAAEQANLTMVNNLHLFALLLQGLRILIPAAFVIAVPAEVVQSALEVIPAWVSGGLAAAGGFIVVVGYAMVINMMATRELWPFLFIGFVLSVISQITLIGMGIIGVCLALIYLNLKPEFNGGGGGAGCTSVEAQLDSILNDYE</sequence>
<evidence type="ECO:0000313" key="11">
    <source>
        <dbReference type="Proteomes" id="UP000183687"/>
    </source>
</evidence>
<proteinExistence type="predicted"/>
<reference evidence="10 11" key="1">
    <citation type="submission" date="2016-10" db="EMBL/GenBank/DDBJ databases">
        <authorList>
            <person name="Varghese N."/>
            <person name="Submissions S."/>
        </authorList>
    </citation>
    <scope>NUCLEOTIDE SEQUENCE [LARGE SCALE GENOMIC DNA]</scope>
    <source>
        <strain evidence="10 11">DSM 20586</strain>
    </source>
</reference>
<keyword evidence="8 9" id="KW-0472">Membrane</keyword>
<dbReference type="EMBL" id="FNSH01000001">
    <property type="protein sequence ID" value="SEB76497.1"/>
    <property type="molecule type" value="Genomic_DNA"/>
</dbReference>
<comment type="caution">
    <text evidence="10">The sequence shown here is derived from an EMBL/GenBank/DDBJ whole genome shotgun (WGS) entry which is preliminary data.</text>
</comment>
<protein>
    <submittedName>
        <fullName evidence="10">PTS system, mannose-specific IIC component</fullName>
    </submittedName>
</protein>
<dbReference type="Proteomes" id="UP000183687">
    <property type="component" value="Unassembled WGS sequence"/>
</dbReference>
<dbReference type="PANTHER" id="PTHR32502:SF4">
    <property type="entry name" value="PTS SYSTEM MANNOSE-SPECIFIC EIIC COMPONENT"/>
    <property type="match status" value="1"/>
</dbReference>
<feature type="transmembrane region" description="Helical" evidence="9">
    <location>
        <begin position="171"/>
        <end position="194"/>
    </location>
</feature>
<evidence type="ECO:0000256" key="4">
    <source>
        <dbReference type="ARBA" id="ARBA00022597"/>
    </source>
</evidence>
<evidence type="ECO:0000256" key="1">
    <source>
        <dbReference type="ARBA" id="ARBA00004651"/>
    </source>
</evidence>
<gene>
    <name evidence="10" type="ORF">SAMN04489746_1023</name>
</gene>